<feature type="compositionally biased region" description="Low complexity" evidence="10">
    <location>
        <begin position="393"/>
        <end position="405"/>
    </location>
</feature>
<dbReference type="NCBIfam" id="TIGR01352">
    <property type="entry name" value="tonB_Cterm"/>
    <property type="match status" value="1"/>
</dbReference>
<dbReference type="InterPro" id="IPR037066">
    <property type="entry name" value="Plug_dom_sf"/>
</dbReference>
<feature type="transmembrane region" description="Helical" evidence="11">
    <location>
        <begin position="7"/>
        <end position="25"/>
    </location>
</feature>
<keyword evidence="5" id="KW-0997">Cell inner membrane</keyword>
<dbReference type="SUPFAM" id="SSF49464">
    <property type="entry name" value="Carboxypeptidase regulatory domain-like"/>
    <property type="match status" value="1"/>
</dbReference>
<evidence type="ECO:0000256" key="6">
    <source>
        <dbReference type="ARBA" id="ARBA00022692"/>
    </source>
</evidence>
<evidence type="ECO:0000256" key="9">
    <source>
        <dbReference type="ARBA" id="ARBA00023136"/>
    </source>
</evidence>
<keyword evidence="8 11" id="KW-1133">Transmembrane helix</keyword>
<dbReference type="Gene3D" id="2.170.130.10">
    <property type="entry name" value="TonB-dependent receptor, plug domain"/>
    <property type="match status" value="1"/>
</dbReference>
<dbReference type="GO" id="GO:0015031">
    <property type="term" value="P:protein transport"/>
    <property type="evidence" value="ECO:0007669"/>
    <property type="project" value="UniProtKB-KW"/>
</dbReference>
<proteinExistence type="inferred from homology"/>
<dbReference type="InterPro" id="IPR008756">
    <property type="entry name" value="Peptidase_M56"/>
</dbReference>
<sequence length="665" mass="73835">MNPALEYLLKANLFLVLFYACYWIWLRKHTFFRLNRAYLLGSVLLSLALPLVELPAEAVETMPVPVVAFTLPVTVLTTEQPTGLDWETVGVYGYGFVAAVLLLRLLLQVTGVGRLIKRSERHPIDDYTLVLPADERVPTFSFFRYLVLCRRDAQTANTPIVAHELVHIRQGHSFDVLLLEMVQLFFWMNPVLILYKRSIQQVHEFLADAQAEDKHEYATFLVNYAFGVQPNTLTNGFFKPSLIKERILMLHRRATSRWAFGKYMLVLPLSLGLLAMTTAREEIREEITHLVTPVVDEKITVSGKVTDSDGQPLPGATLIIRNTTSGAQTDAQGRYELKNVPSDAKIVASFVGYVSQVKNVSGKKVIDFTLSPKVDSLDRVVIVGYGSSPKSVPSANPATTTPPATQSVPRSGFTVVEQVPEFPGGKDALGQYLTRNLRYPSEARQNNTQGIVLVQFTVDKSGSIQDLRVKKSIGSGCDEEAVRVVSQMPPWKPGLQNDRPVRTQYVLPIYFQLEGKEDKRSGQVMDDKSSPANVIIRDPLSNDPATKPLYVVDGKKLTSAETLTSAVEQKNGIKSINILKGASATSIYGNEGQNGVIEVKTKQTAMGETIQQVTQPGFGDQPIEYTLDGKTVTREEFQKLNPSSLDRVEVDHTKTTYTIKATSKN</sequence>
<gene>
    <name evidence="13" type="ORF">EHT25_29485</name>
</gene>
<accession>A0A3P1BDE0</accession>
<dbReference type="EMBL" id="RQJO01000015">
    <property type="protein sequence ID" value="RRA99109.1"/>
    <property type="molecule type" value="Genomic_DNA"/>
</dbReference>
<keyword evidence="14" id="KW-1185">Reference proteome</keyword>
<dbReference type="Gene3D" id="2.60.40.1120">
    <property type="entry name" value="Carboxypeptidase-like, regulatory domain"/>
    <property type="match status" value="1"/>
</dbReference>
<dbReference type="SUPFAM" id="SSF56935">
    <property type="entry name" value="Porins"/>
    <property type="match status" value="1"/>
</dbReference>
<name>A0A3P1BDE0_9BACT</name>
<dbReference type="InterPro" id="IPR037682">
    <property type="entry name" value="TonB_C"/>
</dbReference>
<comment type="similarity">
    <text evidence="2">Belongs to the TonB family.</text>
</comment>
<feature type="transmembrane region" description="Helical" evidence="11">
    <location>
        <begin position="91"/>
        <end position="112"/>
    </location>
</feature>
<evidence type="ECO:0000256" key="2">
    <source>
        <dbReference type="ARBA" id="ARBA00006555"/>
    </source>
</evidence>
<dbReference type="InterPro" id="IPR006260">
    <property type="entry name" value="TonB/TolA_C"/>
</dbReference>
<dbReference type="Proteomes" id="UP000271925">
    <property type="component" value="Unassembled WGS sequence"/>
</dbReference>
<evidence type="ECO:0000256" key="11">
    <source>
        <dbReference type="SAM" id="Phobius"/>
    </source>
</evidence>
<keyword evidence="4" id="KW-1003">Cell membrane</keyword>
<evidence type="ECO:0000256" key="10">
    <source>
        <dbReference type="SAM" id="MobiDB-lite"/>
    </source>
</evidence>
<keyword evidence="7" id="KW-0653">Protein transport</keyword>
<dbReference type="PANTHER" id="PTHR33446">
    <property type="entry name" value="PROTEIN TONB-RELATED"/>
    <property type="match status" value="1"/>
</dbReference>
<dbReference type="GO" id="GO:0055085">
    <property type="term" value="P:transmembrane transport"/>
    <property type="evidence" value="ECO:0007669"/>
    <property type="project" value="InterPro"/>
</dbReference>
<evidence type="ECO:0000313" key="14">
    <source>
        <dbReference type="Proteomes" id="UP000271925"/>
    </source>
</evidence>
<organism evidence="13 14">
    <name type="scientific">Larkinella rosea</name>
    <dbReference type="NCBI Taxonomy" id="2025312"/>
    <lineage>
        <taxon>Bacteria</taxon>
        <taxon>Pseudomonadati</taxon>
        <taxon>Bacteroidota</taxon>
        <taxon>Cytophagia</taxon>
        <taxon>Cytophagales</taxon>
        <taxon>Spirosomataceae</taxon>
        <taxon>Larkinella</taxon>
    </lineage>
</organism>
<dbReference type="GO" id="GO:0031992">
    <property type="term" value="F:energy transducer activity"/>
    <property type="evidence" value="ECO:0007669"/>
    <property type="project" value="TreeGrafter"/>
</dbReference>
<dbReference type="Pfam" id="PF13715">
    <property type="entry name" value="CarbopepD_reg_2"/>
    <property type="match status" value="1"/>
</dbReference>
<comment type="subcellular location">
    <subcellularLocation>
        <location evidence="1">Cell inner membrane</location>
        <topology evidence="1">Single-pass membrane protein</topology>
        <orientation evidence="1">Periplasmic side</orientation>
    </subcellularLocation>
</comment>
<dbReference type="InterPro" id="IPR051045">
    <property type="entry name" value="TonB-dependent_transducer"/>
</dbReference>
<dbReference type="Pfam" id="PF03544">
    <property type="entry name" value="TonB_C"/>
    <property type="match status" value="1"/>
</dbReference>
<reference evidence="13 14" key="1">
    <citation type="submission" date="2018-11" db="EMBL/GenBank/DDBJ databases">
        <authorList>
            <person name="Zhou Z."/>
            <person name="Wang G."/>
        </authorList>
    </citation>
    <scope>NUCLEOTIDE SEQUENCE [LARGE SCALE GENOMIC DNA]</scope>
    <source>
        <strain evidence="13 14">KCTC52004</strain>
    </source>
</reference>
<dbReference type="GO" id="GO:0098797">
    <property type="term" value="C:plasma membrane protein complex"/>
    <property type="evidence" value="ECO:0007669"/>
    <property type="project" value="TreeGrafter"/>
</dbReference>
<evidence type="ECO:0000313" key="13">
    <source>
        <dbReference type="EMBL" id="RRA99109.1"/>
    </source>
</evidence>
<evidence type="ECO:0000256" key="8">
    <source>
        <dbReference type="ARBA" id="ARBA00022989"/>
    </source>
</evidence>
<comment type="caution">
    <text evidence="13">The sequence shown here is derived from an EMBL/GenBank/DDBJ whole genome shotgun (WGS) entry which is preliminary data.</text>
</comment>
<evidence type="ECO:0000256" key="4">
    <source>
        <dbReference type="ARBA" id="ARBA00022475"/>
    </source>
</evidence>
<evidence type="ECO:0000259" key="12">
    <source>
        <dbReference type="PROSITE" id="PS52015"/>
    </source>
</evidence>
<evidence type="ECO:0000256" key="1">
    <source>
        <dbReference type="ARBA" id="ARBA00004383"/>
    </source>
</evidence>
<dbReference type="InterPro" id="IPR008969">
    <property type="entry name" value="CarboxyPept-like_regulatory"/>
</dbReference>
<protein>
    <submittedName>
        <fullName evidence="13">TonB family protein</fullName>
    </submittedName>
</protein>
<dbReference type="AlphaFoldDB" id="A0A3P1BDE0"/>
<dbReference type="Gene3D" id="3.30.1150.10">
    <property type="match status" value="1"/>
</dbReference>
<evidence type="ECO:0000256" key="3">
    <source>
        <dbReference type="ARBA" id="ARBA00022448"/>
    </source>
</evidence>
<evidence type="ECO:0000256" key="5">
    <source>
        <dbReference type="ARBA" id="ARBA00022519"/>
    </source>
</evidence>
<dbReference type="PROSITE" id="PS52015">
    <property type="entry name" value="TONB_CTD"/>
    <property type="match status" value="1"/>
</dbReference>
<keyword evidence="3" id="KW-0813">Transport</keyword>
<dbReference type="SUPFAM" id="SSF74653">
    <property type="entry name" value="TolA/TonB C-terminal domain"/>
    <property type="match status" value="1"/>
</dbReference>
<dbReference type="CDD" id="cd07341">
    <property type="entry name" value="M56_BlaR1_MecR1_like"/>
    <property type="match status" value="1"/>
</dbReference>
<dbReference type="OrthoDB" id="1522859at2"/>
<dbReference type="Pfam" id="PF05569">
    <property type="entry name" value="Peptidase_M56"/>
    <property type="match status" value="1"/>
</dbReference>
<feature type="domain" description="TonB C-terminal" evidence="12">
    <location>
        <begin position="424"/>
        <end position="520"/>
    </location>
</feature>
<dbReference type="PANTHER" id="PTHR33446:SF2">
    <property type="entry name" value="PROTEIN TONB"/>
    <property type="match status" value="1"/>
</dbReference>
<feature type="region of interest" description="Disordered" evidence="10">
    <location>
        <begin position="388"/>
        <end position="409"/>
    </location>
</feature>
<keyword evidence="9 11" id="KW-0472">Membrane</keyword>
<keyword evidence="6 11" id="KW-0812">Transmembrane</keyword>
<dbReference type="RefSeq" id="WP_124879023.1">
    <property type="nucleotide sequence ID" value="NZ_RQJO01000015.1"/>
</dbReference>
<evidence type="ECO:0000256" key="7">
    <source>
        <dbReference type="ARBA" id="ARBA00022927"/>
    </source>
</evidence>